<keyword evidence="11" id="KW-1185">Reference proteome</keyword>
<dbReference type="CDD" id="cd07020">
    <property type="entry name" value="Clp_protease_NfeD_1"/>
    <property type="match status" value="1"/>
</dbReference>
<dbReference type="Pfam" id="PF01957">
    <property type="entry name" value="NfeD"/>
    <property type="match status" value="1"/>
</dbReference>
<evidence type="ECO:0000256" key="2">
    <source>
        <dbReference type="ARBA" id="ARBA00022692"/>
    </source>
</evidence>
<feature type="transmembrane region" description="Helical" evidence="6">
    <location>
        <begin position="425"/>
        <end position="447"/>
    </location>
</feature>
<feature type="domain" description="NfeD-like C-terminal" evidence="7">
    <location>
        <begin position="464"/>
        <end position="528"/>
    </location>
</feature>
<feature type="transmembrane region" description="Helical" evidence="6">
    <location>
        <begin position="400"/>
        <end position="419"/>
    </location>
</feature>
<feature type="transmembrane region" description="Helical" evidence="6">
    <location>
        <begin position="352"/>
        <end position="370"/>
    </location>
</feature>
<dbReference type="InterPro" id="IPR029045">
    <property type="entry name" value="ClpP/crotonase-like_dom_sf"/>
</dbReference>
<dbReference type="RefSeq" id="WP_084585332.1">
    <property type="nucleotide sequence ID" value="NZ_CP066076.1"/>
</dbReference>
<evidence type="ECO:0000259" key="7">
    <source>
        <dbReference type="Pfam" id="PF01957"/>
    </source>
</evidence>
<evidence type="ECO:0000256" key="6">
    <source>
        <dbReference type="SAM" id="Phobius"/>
    </source>
</evidence>
<dbReference type="InterPro" id="IPR012340">
    <property type="entry name" value="NA-bd_OB-fold"/>
</dbReference>
<dbReference type="InterPro" id="IPR002810">
    <property type="entry name" value="NfeD-like_C"/>
</dbReference>
<organism evidence="10 11">
    <name type="scientific">Paraburkholderia ginsengisoli</name>
    <dbReference type="NCBI Taxonomy" id="311231"/>
    <lineage>
        <taxon>Bacteria</taxon>
        <taxon>Pseudomonadati</taxon>
        <taxon>Pseudomonadota</taxon>
        <taxon>Betaproteobacteria</taxon>
        <taxon>Burkholderiales</taxon>
        <taxon>Burkholderiaceae</taxon>
        <taxon>Paraburkholderia</taxon>
    </lineage>
</organism>
<dbReference type="PANTHER" id="PTHR33507">
    <property type="entry name" value="INNER MEMBRANE PROTEIN YBBJ"/>
    <property type="match status" value="1"/>
</dbReference>
<feature type="transmembrane region" description="Helical" evidence="6">
    <location>
        <begin position="323"/>
        <end position="345"/>
    </location>
</feature>
<keyword evidence="4 6" id="KW-0472">Membrane</keyword>
<evidence type="ECO:0000256" key="5">
    <source>
        <dbReference type="SAM" id="MobiDB-lite"/>
    </source>
</evidence>
<dbReference type="InterPro" id="IPR052165">
    <property type="entry name" value="Membrane_assoc_protease"/>
</dbReference>
<dbReference type="SUPFAM" id="SSF141322">
    <property type="entry name" value="NfeD domain-like"/>
    <property type="match status" value="1"/>
</dbReference>
<feature type="domain" description="NfeD1b N-terminal" evidence="9">
    <location>
        <begin position="61"/>
        <end position="161"/>
    </location>
</feature>
<feature type="region of interest" description="Disordered" evidence="5">
    <location>
        <begin position="535"/>
        <end position="558"/>
    </location>
</feature>
<dbReference type="Gene3D" id="2.40.50.140">
    <property type="entry name" value="Nucleic acid-binding proteins"/>
    <property type="match status" value="1"/>
</dbReference>
<gene>
    <name evidence="10" type="ORF">I6I06_24145</name>
</gene>
<dbReference type="EMBL" id="CP066076">
    <property type="protein sequence ID" value="QQC65891.1"/>
    <property type="molecule type" value="Genomic_DNA"/>
</dbReference>
<feature type="compositionally biased region" description="Low complexity" evidence="5">
    <location>
        <begin position="203"/>
        <end position="218"/>
    </location>
</feature>
<feature type="transmembrane region" description="Helical" evidence="6">
    <location>
        <begin position="376"/>
        <end position="393"/>
    </location>
</feature>
<evidence type="ECO:0000313" key="10">
    <source>
        <dbReference type="EMBL" id="QQC65891.1"/>
    </source>
</evidence>
<dbReference type="Gene3D" id="3.90.226.10">
    <property type="entry name" value="2-enoyl-CoA Hydratase, Chain A, domain 1"/>
    <property type="match status" value="1"/>
</dbReference>
<keyword evidence="2 6" id="KW-0812">Transmembrane</keyword>
<keyword evidence="3 6" id="KW-1133">Transmembrane helix</keyword>
<accession>A0A7T4N603</accession>
<dbReference type="InterPro" id="IPR056738">
    <property type="entry name" value="NfeD1b_N"/>
</dbReference>
<feature type="compositionally biased region" description="Low complexity" evidence="5">
    <location>
        <begin position="535"/>
        <end position="551"/>
    </location>
</feature>
<evidence type="ECO:0000256" key="1">
    <source>
        <dbReference type="ARBA" id="ARBA00004141"/>
    </source>
</evidence>
<evidence type="ECO:0000259" key="8">
    <source>
        <dbReference type="Pfam" id="PF24961"/>
    </source>
</evidence>
<dbReference type="AlphaFoldDB" id="A0A7T4N603"/>
<protein>
    <submittedName>
        <fullName evidence="10">Nodulation protein NfeD</fullName>
    </submittedName>
</protein>
<dbReference type="Pfam" id="PF24961">
    <property type="entry name" value="NfeD_membrane"/>
    <property type="match status" value="1"/>
</dbReference>
<dbReference type="SUPFAM" id="SSF52096">
    <property type="entry name" value="ClpP/crotonase"/>
    <property type="match status" value="1"/>
</dbReference>
<dbReference type="KEGG" id="pgis:I6I06_24145"/>
<evidence type="ECO:0000313" key="11">
    <source>
        <dbReference type="Proteomes" id="UP000595610"/>
    </source>
</evidence>
<evidence type="ECO:0000256" key="4">
    <source>
        <dbReference type="ARBA" id="ARBA00023136"/>
    </source>
</evidence>
<dbReference type="GO" id="GO:0016020">
    <property type="term" value="C:membrane"/>
    <property type="evidence" value="ECO:0007669"/>
    <property type="project" value="UniProtKB-SubCell"/>
</dbReference>
<name>A0A7T4N603_9BURK</name>
<dbReference type="PANTHER" id="PTHR33507:SF4">
    <property type="entry name" value="NODULATION COMPETITIVENESS PROTEIN NFED"/>
    <property type="match status" value="1"/>
</dbReference>
<dbReference type="Proteomes" id="UP000595610">
    <property type="component" value="Chromosome 2"/>
</dbReference>
<reference evidence="10 11" key="1">
    <citation type="submission" date="2020-12" db="EMBL/GenBank/DDBJ databases">
        <title>FDA dAtabase for Regulatory Grade micrObial Sequences (FDA-ARGOS): Supporting development and validation of Infectious Disease Dx tests.</title>
        <authorList>
            <person name="Nelson B."/>
            <person name="Plummer A."/>
            <person name="Tallon L."/>
            <person name="Sadzewicz L."/>
            <person name="Zhao X."/>
            <person name="Boylan J."/>
            <person name="Ott S."/>
            <person name="Bowen H."/>
            <person name="Vavikolanu K."/>
            <person name="Mehta A."/>
            <person name="Aluvathingal J."/>
            <person name="Nadendla S."/>
            <person name="Myers T."/>
            <person name="Yan Y."/>
            <person name="Sichtig H."/>
        </authorList>
    </citation>
    <scope>NUCLEOTIDE SEQUENCE [LARGE SCALE GENOMIC DNA]</scope>
    <source>
        <strain evidence="10 11">FDAARGOS_1049</strain>
    </source>
</reference>
<feature type="region of interest" description="Disordered" evidence="5">
    <location>
        <begin position="165"/>
        <end position="218"/>
    </location>
</feature>
<proteinExistence type="predicted"/>
<feature type="domain" description="NfeD integral membrane" evidence="8">
    <location>
        <begin position="332"/>
        <end position="444"/>
    </location>
</feature>
<dbReference type="Pfam" id="PF25145">
    <property type="entry name" value="NfeD1b_N"/>
    <property type="match status" value="1"/>
</dbReference>
<sequence length="558" mass="56662">MSTYPRLPFRQSGPRRPLIRGGIVGRLMRGMTALGVLLAFAFASCESSAPPLYAALIRNSVVVIPVNGAIGPASADFIVRSLRRAADEHAQLAVLQLDTPGGLDTSMRQIIKAILGSPVPVATFIAPSGARAASAGTYIVYASHIAAMAPGTNLGAATPVQMGIGGGEPPAGGGTPGLPGGPAGARGVPSLPGAGAGAGEGTGASTPSTLSPTASASEAAALPLDTQSTELRKQVHDAAAYIRGLAQMRGRNAAWAERAVREAVSLSAEDALAQHVVDLVARDVPDLLRQLDRRTVTTSRGNVTLDTAHAPLVTLEADWRSHFLAVITDPSVALVLLMIGMYGLFFEFANPGFVLPGVVGAISLLIGLFAMQMLPVNYVGLGLVFLGIAFLIGEAFLPTFGSLGFGGVVAFVIGALMLMDTDVPGYGIPLPVIAAVVVFSVLFVLGVSRLALRARRRPVVTGSEGLIGSVGVVLDGGLQLEDATPGGAPAGWARVQGERWRVSSAAPVAAGQTVRVTARRGLTLTVVPAAPVVPGAPAASSSSGTSDTAGGAIQGERS</sequence>
<evidence type="ECO:0000259" key="9">
    <source>
        <dbReference type="Pfam" id="PF25145"/>
    </source>
</evidence>
<feature type="compositionally biased region" description="Gly residues" evidence="5">
    <location>
        <begin position="165"/>
        <end position="184"/>
    </location>
</feature>
<comment type="subcellular location">
    <subcellularLocation>
        <location evidence="1">Membrane</location>
        <topology evidence="1">Multi-pass membrane protein</topology>
    </subcellularLocation>
</comment>
<evidence type="ECO:0000256" key="3">
    <source>
        <dbReference type="ARBA" id="ARBA00022989"/>
    </source>
</evidence>
<dbReference type="InterPro" id="IPR056739">
    <property type="entry name" value="NfeD_membrane"/>
</dbReference>